<reference evidence="2" key="1">
    <citation type="journal article" date="2023" name="Front. Microbiol.">
        <title>Phylogeography and host specificity of Pasteurellaceae pathogenic to sea-farmed fish in the north-east Atlantic.</title>
        <authorList>
            <person name="Gulla S."/>
            <person name="Colquhoun D.J."/>
            <person name="Olsen A.B."/>
            <person name="Spilsberg B."/>
            <person name="Lagesen K."/>
            <person name="Aakesson C.P."/>
            <person name="Strom S."/>
            <person name="Manji F."/>
            <person name="Birkbeck T.H."/>
            <person name="Nilsen H.K."/>
        </authorList>
    </citation>
    <scope>NUCLEOTIDE SEQUENCE</scope>
    <source>
        <strain evidence="2">TW16_20</strain>
    </source>
</reference>
<dbReference type="AlphaFoldDB" id="A0AAJ6NBK8"/>
<comment type="caution">
    <text evidence="2">The sequence shown here is derived from an EMBL/GenBank/DDBJ whole genome shotgun (WGS) entry which is preliminary data.</text>
</comment>
<evidence type="ECO:0000313" key="2">
    <source>
        <dbReference type="EMBL" id="MDP8173661.1"/>
    </source>
</evidence>
<evidence type="ECO:0000313" key="3">
    <source>
        <dbReference type="Proteomes" id="UP001236239"/>
    </source>
</evidence>
<proteinExistence type="predicted"/>
<evidence type="ECO:0000259" key="1">
    <source>
        <dbReference type="Pfam" id="PF19905"/>
    </source>
</evidence>
<organism evidence="2 3">
    <name type="scientific">Phocoenobacter skyensis</name>
    <dbReference type="NCBI Taxonomy" id="97481"/>
    <lineage>
        <taxon>Bacteria</taxon>
        <taxon>Pseudomonadati</taxon>
        <taxon>Pseudomonadota</taxon>
        <taxon>Gammaproteobacteria</taxon>
        <taxon>Pasteurellales</taxon>
        <taxon>Pasteurellaceae</taxon>
        <taxon>Phocoenobacter</taxon>
    </lineage>
</organism>
<gene>
    <name evidence="2" type="ORF">QJU93_09870</name>
</gene>
<dbReference type="InterPro" id="IPR045958">
    <property type="entry name" value="DUF6378"/>
</dbReference>
<protein>
    <submittedName>
        <fullName evidence="2">DUF6378 domain-containing protein</fullName>
    </submittedName>
</protein>
<sequence>MNNQTVQQTIKKRGEVYGDFCETAYISQKLKGALRYVISKNKHFIGDSQCEALEMICVKLARIATGNPSYEDNWRDIAGYAILGGDLEIELEEEQDQVVFKVGDKVYFPSVSNQIFSLSFSERIDYPLLIKELSQSFNEKGIFCEGDIGSAIFLATEKNHRLLSQLYPNIAFEKPFVQIS</sequence>
<name>A0AAJ6NBK8_9PAST</name>
<dbReference type="Proteomes" id="UP001236239">
    <property type="component" value="Unassembled WGS sequence"/>
</dbReference>
<accession>A0AAJ6NBK8</accession>
<dbReference type="Pfam" id="PF19905">
    <property type="entry name" value="DUF6378"/>
    <property type="match status" value="1"/>
</dbReference>
<dbReference type="EMBL" id="JASAYQ010000021">
    <property type="protein sequence ID" value="MDP8173661.1"/>
    <property type="molecule type" value="Genomic_DNA"/>
</dbReference>
<feature type="domain" description="DUF6378" evidence="1">
    <location>
        <begin position="41"/>
        <end position="87"/>
    </location>
</feature>
<dbReference type="RefSeq" id="WP_306384673.1">
    <property type="nucleotide sequence ID" value="NZ_JASAYN010000001.1"/>
</dbReference>